<dbReference type="CDD" id="cd00553">
    <property type="entry name" value="NAD_synthase"/>
    <property type="match status" value="1"/>
</dbReference>
<feature type="domain" description="CN hydrolase" evidence="9">
    <location>
        <begin position="22"/>
        <end position="294"/>
    </location>
</feature>
<organism evidence="10 11">
    <name type="scientific">Wallemia mellicola</name>
    <dbReference type="NCBI Taxonomy" id="1708541"/>
    <lineage>
        <taxon>Eukaryota</taxon>
        <taxon>Fungi</taxon>
        <taxon>Dikarya</taxon>
        <taxon>Basidiomycota</taxon>
        <taxon>Wallemiomycotina</taxon>
        <taxon>Wallemiomycetes</taxon>
        <taxon>Wallemiales</taxon>
        <taxon>Wallemiaceae</taxon>
        <taxon>Wallemia</taxon>
    </lineage>
</organism>
<dbReference type="Proteomes" id="UP000310708">
    <property type="component" value="Unassembled WGS sequence"/>
</dbReference>
<dbReference type="Gene3D" id="3.60.110.10">
    <property type="entry name" value="Carbon-nitrogen hydrolase"/>
    <property type="match status" value="1"/>
</dbReference>
<comment type="caution">
    <text evidence="10">The sequence shown here is derived from an EMBL/GenBank/DDBJ whole genome shotgun (WGS) entry which is preliminary data.</text>
</comment>
<dbReference type="GO" id="GO:0004359">
    <property type="term" value="F:glutaminase activity"/>
    <property type="evidence" value="ECO:0007669"/>
    <property type="project" value="InterPro"/>
</dbReference>
<dbReference type="GO" id="GO:0009435">
    <property type="term" value="P:NAD+ biosynthetic process"/>
    <property type="evidence" value="ECO:0007669"/>
    <property type="project" value="UniProtKB-UniRule"/>
</dbReference>
<protein>
    <recommendedName>
        <fullName evidence="8">Glutamine-dependent NAD(+) synthetase</fullName>
        <ecNumber evidence="8">6.3.5.1</ecNumber>
    </recommendedName>
    <alternativeName>
        <fullName evidence="8">NAD(+) synthase [glutamine-hydrolyzing]</fullName>
    </alternativeName>
</protein>
<evidence type="ECO:0000256" key="5">
    <source>
        <dbReference type="ARBA" id="ARBA00022840"/>
    </source>
</evidence>
<dbReference type="PROSITE" id="PS50263">
    <property type="entry name" value="CN_HYDROLASE"/>
    <property type="match status" value="1"/>
</dbReference>
<evidence type="ECO:0000313" key="10">
    <source>
        <dbReference type="EMBL" id="TIC66503.1"/>
    </source>
</evidence>
<dbReference type="AlphaFoldDB" id="A0A4T0M2N3"/>
<dbReference type="FunFam" id="3.40.50.620:FF:000036">
    <property type="entry name" value="Glutamine-dependent NAD(+) synthetase"/>
    <property type="match status" value="1"/>
</dbReference>
<dbReference type="HAMAP" id="MF_02090">
    <property type="entry name" value="NadE_glutamine_dep"/>
    <property type="match status" value="1"/>
</dbReference>
<dbReference type="PANTHER" id="PTHR23090">
    <property type="entry name" value="NH 3 /GLUTAMINE-DEPENDENT NAD + SYNTHETASE"/>
    <property type="match status" value="1"/>
</dbReference>
<accession>A0A4T0M2N3</accession>
<proteinExistence type="inferred from homology"/>
<comment type="pathway">
    <text evidence="1 8">Cofactor biosynthesis; NAD(+) biosynthesis; NAD(+) from deamido-NAD(+) (L-Gln route): step 1/1.</text>
</comment>
<evidence type="ECO:0000256" key="4">
    <source>
        <dbReference type="ARBA" id="ARBA00022741"/>
    </source>
</evidence>
<dbReference type="EC" id="6.3.5.1" evidence="8"/>
<keyword evidence="6 8" id="KW-0520">NAD</keyword>
<dbReference type="NCBIfam" id="TIGR00552">
    <property type="entry name" value="nadE"/>
    <property type="match status" value="1"/>
</dbReference>
<keyword evidence="5 8" id="KW-0067">ATP-binding</keyword>
<dbReference type="Gene3D" id="3.40.50.620">
    <property type="entry name" value="HUPs"/>
    <property type="match status" value="1"/>
</dbReference>
<evidence type="ECO:0000259" key="9">
    <source>
        <dbReference type="PROSITE" id="PS50263"/>
    </source>
</evidence>
<dbReference type="GO" id="GO:0003952">
    <property type="term" value="F:NAD+ synthase (glutamine-hydrolyzing) activity"/>
    <property type="evidence" value="ECO:0007669"/>
    <property type="project" value="UniProtKB-UniRule"/>
</dbReference>
<dbReference type="PIRSF" id="PIRSF006630">
    <property type="entry name" value="NADS_GAT"/>
    <property type="match status" value="1"/>
</dbReference>
<name>A0A4T0M2N3_9BASI</name>
<dbReference type="CDD" id="cd07570">
    <property type="entry name" value="GAT_Gln-NAD-synth"/>
    <property type="match status" value="1"/>
</dbReference>
<evidence type="ECO:0000256" key="1">
    <source>
        <dbReference type="ARBA" id="ARBA00005188"/>
    </source>
</evidence>
<evidence type="ECO:0000256" key="7">
    <source>
        <dbReference type="ARBA" id="ARBA00052340"/>
    </source>
</evidence>
<reference evidence="10 11" key="1">
    <citation type="submission" date="2019-03" db="EMBL/GenBank/DDBJ databases">
        <title>Sequencing 25 genomes of Wallemia mellicola.</title>
        <authorList>
            <person name="Gostincar C."/>
        </authorList>
    </citation>
    <scope>NUCLEOTIDE SEQUENCE [LARGE SCALE GENOMIC DNA]</scope>
    <source>
        <strain evidence="10 11">EXF-757</strain>
    </source>
</reference>
<dbReference type="Pfam" id="PF00795">
    <property type="entry name" value="CN_hydrolase"/>
    <property type="match status" value="1"/>
</dbReference>
<keyword evidence="3 8" id="KW-0436">Ligase</keyword>
<dbReference type="SUPFAM" id="SSF52402">
    <property type="entry name" value="Adenine nucleotide alpha hydrolases-like"/>
    <property type="match status" value="1"/>
</dbReference>
<sequence length="728" mass="82257">MHLITLATLLVTISVFSYISSLISLISSLNQWALDFQGNYERILESIKIAKSRGASLRVGPELEITGYGCLDHHLEESGDTILHSWEILAKLLKDKETHGIISDIGMPVRHKNVNYNCRVIVNDGKIVLIRPKMWMANDGNYREMRHFTPWLKHRQTEDFFLPRIIQSTTGQTTVPIGDVVMSTLDTCVGVELCEELFTPGAPHVNMGLDGVEIFTNSSGSHHELRKLNRRFEPIKEATLKLGGIYLYANQRGCDGDRLYYDGCAMILMNGEVIAQGPQFALTDVDVVTATVDIEDVRSSRTSISRNLQAAQSQPMPRVHVPKALSYGIGENFLAADPSRPTELRIHQPEEEIALGPACWLWDYLRRSRTQGYFLALSGGIDSCATATIVSSMCRLVVKACQNKEQQVLDDVRRITGEPEGSTYVPDDHRELCNRIFYTSYMGTENSSAETRQRAKDLAEDIGSYHVDINIDTIIAAITDLFGVATGLKPKFKVHGGSYAENIALQNIQARLRMLLSYLFAQLLPWVRGRVGGLLVLASSNVDECLRGYLTKYDCSSADLNPIGSISKTDLKRFIGWAQTEFDLPILEHFLNATPTAELEPITQNYVQSDEADMGMTYDQLSVFGRLRKVDKCGPYSMFTKLLAEWKDTMSPTEIAEKVKKFWFEYSRNRHKMTTMTPSYHAESYSPDDNRFDLRPFLYNARFPYQFDKIDATVKRVEEINEQKPKEK</sequence>
<comment type="similarity">
    <text evidence="2 8">In the C-terminal section; belongs to the NAD synthetase family.</text>
</comment>
<evidence type="ECO:0000256" key="8">
    <source>
        <dbReference type="PIRNR" id="PIRNR006630"/>
    </source>
</evidence>
<dbReference type="GO" id="GO:0005737">
    <property type="term" value="C:cytoplasm"/>
    <property type="evidence" value="ECO:0007669"/>
    <property type="project" value="InterPro"/>
</dbReference>
<keyword evidence="4 8" id="KW-0547">Nucleotide-binding</keyword>
<dbReference type="PANTHER" id="PTHR23090:SF9">
    <property type="entry name" value="GLUTAMINE-DEPENDENT NAD(+) SYNTHETASE"/>
    <property type="match status" value="1"/>
</dbReference>
<dbReference type="InterPro" id="IPR036526">
    <property type="entry name" value="C-N_Hydrolase_sf"/>
</dbReference>
<comment type="catalytic activity">
    <reaction evidence="7 8">
        <text>deamido-NAD(+) + L-glutamine + ATP + H2O = L-glutamate + AMP + diphosphate + NAD(+) + H(+)</text>
        <dbReference type="Rhea" id="RHEA:24384"/>
        <dbReference type="ChEBI" id="CHEBI:15377"/>
        <dbReference type="ChEBI" id="CHEBI:15378"/>
        <dbReference type="ChEBI" id="CHEBI:29985"/>
        <dbReference type="ChEBI" id="CHEBI:30616"/>
        <dbReference type="ChEBI" id="CHEBI:33019"/>
        <dbReference type="ChEBI" id="CHEBI:57540"/>
        <dbReference type="ChEBI" id="CHEBI:58359"/>
        <dbReference type="ChEBI" id="CHEBI:58437"/>
        <dbReference type="ChEBI" id="CHEBI:456215"/>
        <dbReference type="EC" id="6.3.5.1"/>
    </reaction>
</comment>
<dbReference type="InterPro" id="IPR003694">
    <property type="entry name" value="NAD_synthase"/>
</dbReference>
<dbReference type="InterPro" id="IPR014445">
    <property type="entry name" value="Gln-dep_NAD_synthase"/>
</dbReference>
<dbReference type="FunFam" id="3.60.110.10:FF:000003">
    <property type="entry name" value="Glutamine-dependent NAD(+) synthetase"/>
    <property type="match status" value="1"/>
</dbReference>
<evidence type="ECO:0000256" key="6">
    <source>
        <dbReference type="ARBA" id="ARBA00023027"/>
    </source>
</evidence>
<evidence type="ECO:0000256" key="2">
    <source>
        <dbReference type="ARBA" id="ARBA00007145"/>
    </source>
</evidence>
<dbReference type="SUPFAM" id="SSF56317">
    <property type="entry name" value="Carbon-nitrogen hydrolase"/>
    <property type="match status" value="1"/>
</dbReference>
<gene>
    <name evidence="10" type="ORF">E3Q01_01672</name>
</gene>
<dbReference type="GO" id="GO:0005524">
    <property type="term" value="F:ATP binding"/>
    <property type="evidence" value="ECO:0007669"/>
    <property type="project" value="UniProtKB-UniRule"/>
</dbReference>
<dbReference type="InterPro" id="IPR003010">
    <property type="entry name" value="C-N_Hydrolase"/>
</dbReference>
<dbReference type="UniPathway" id="UPA00253">
    <property type="reaction ID" value="UER00334"/>
</dbReference>
<dbReference type="Pfam" id="PF02540">
    <property type="entry name" value="NAD_synthase"/>
    <property type="match status" value="1"/>
</dbReference>
<dbReference type="InterPro" id="IPR022310">
    <property type="entry name" value="NAD/GMP_synthase"/>
</dbReference>
<dbReference type="EMBL" id="SPRX01000016">
    <property type="protein sequence ID" value="TIC66503.1"/>
    <property type="molecule type" value="Genomic_DNA"/>
</dbReference>
<evidence type="ECO:0000256" key="3">
    <source>
        <dbReference type="ARBA" id="ARBA00022598"/>
    </source>
</evidence>
<evidence type="ECO:0000313" key="11">
    <source>
        <dbReference type="Proteomes" id="UP000310708"/>
    </source>
</evidence>
<dbReference type="InterPro" id="IPR014729">
    <property type="entry name" value="Rossmann-like_a/b/a_fold"/>
</dbReference>